<comment type="catalytic activity">
    <reaction evidence="6">
        <text>D-arabinose 5-phosphate + phosphoenolpyruvate + H2O = 3-deoxy-alpha-D-manno-2-octulosonate-8-phosphate + phosphate</text>
        <dbReference type="Rhea" id="RHEA:14053"/>
        <dbReference type="ChEBI" id="CHEBI:15377"/>
        <dbReference type="ChEBI" id="CHEBI:43474"/>
        <dbReference type="ChEBI" id="CHEBI:57693"/>
        <dbReference type="ChEBI" id="CHEBI:58702"/>
        <dbReference type="ChEBI" id="CHEBI:85985"/>
        <dbReference type="EC" id="2.5.1.55"/>
    </reaction>
</comment>
<dbReference type="Proteomes" id="UP000435112">
    <property type="component" value="Unassembled WGS sequence"/>
</dbReference>
<evidence type="ECO:0000259" key="8">
    <source>
        <dbReference type="Pfam" id="PF00793"/>
    </source>
</evidence>
<evidence type="ECO:0000313" key="10">
    <source>
        <dbReference type="EMBL" id="KAE9009969.1"/>
    </source>
</evidence>
<keyword evidence="7" id="KW-0812">Transmembrane</keyword>
<comment type="subcellular location">
    <subcellularLocation>
        <location evidence="1">Cytoplasm</location>
    </subcellularLocation>
</comment>
<feature type="transmembrane region" description="Helical" evidence="7">
    <location>
        <begin position="59"/>
        <end position="77"/>
    </location>
</feature>
<dbReference type="InterPro" id="IPR006218">
    <property type="entry name" value="DAHP1/KDSA"/>
</dbReference>
<evidence type="ECO:0000256" key="3">
    <source>
        <dbReference type="ARBA" id="ARBA00012693"/>
    </source>
</evidence>
<dbReference type="AlphaFoldDB" id="A0A6A3KSY9"/>
<dbReference type="GO" id="GO:0008676">
    <property type="term" value="F:3-deoxy-8-phosphooctulonate synthase activity"/>
    <property type="evidence" value="ECO:0007669"/>
    <property type="project" value="UniProtKB-EC"/>
</dbReference>
<dbReference type="EC" id="2.5.1.55" evidence="3"/>
<evidence type="ECO:0000313" key="13">
    <source>
        <dbReference type="Proteomes" id="UP000434957"/>
    </source>
</evidence>
<evidence type="ECO:0000256" key="6">
    <source>
        <dbReference type="ARBA" id="ARBA00049112"/>
    </source>
</evidence>
<evidence type="ECO:0000313" key="11">
    <source>
        <dbReference type="EMBL" id="KAE9323299.1"/>
    </source>
</evidence>
<dbReference type="InterPro" id="IPR013785">
    <property type="entry name" value="Aldolase_TIM"/>
</dbReference>
<comment type="similarity">
    <text evidence="2">Belongs to the KdsA family.</text>
</comment>
<evidence type="ECO:0000256" key="2">
    <source>
        <dbReference type="ARBA" id="ARBA00010499"/>
    </source>
</evidence>
<keyword evidence="5" id="KW-0808">Transferase</keyword>
<sequence>MSKICVRQRVAEVYDTSVKPFVVCTLELYLSLLLMVSLFQSPDPGTRDVQELHTTYYMAWAPLICTVTLLYSAKLLGKYGPNPDNFDRNLMGLKILMWVYAFVELVLDKNMVIKRGPALYVAIIFCACDMLRFQMEVMRLIYDDEELEEEVDRLANMVIEALENNDDDDETAFKHAVREVIQRNRELSTDATMQAIVDEGGDAIIQSPLEKHKPLQPDCHEEGRHDGLRHAPRSIIVQNSPKSICSHVTNHKIPAIPAADVNRAMMMHRHALARTLREASPFFLIAGPCVLESEQVVMAIADRLAHIQKNLQIPVVFKASFDKANRQDLKSYRGPGLERGLEMLRQVKETTGLPVLTDVHETHQVASSIY</sequence>
<feature type="transmembrane region" description="Helical" evidence="7">
    <location>
        <begin position="89"/>
        <end position="107"/>
    </location>
</feature>
<evidence type="ECO:0000313" key="9">
    <source>
        <dbReference type="EMBL" id="KAE9006247.1"/>
    </source>
</evidence>
<evidence type="ECO:0000256" key="4">
    <source>
        <dbReference type="ARBA" id="ARBA00022490"/>
    </source>
</evidence>
<dbReference type="Pfam" id="PF00793">
    <property type="entry name" value="DAHP_synth_1"/>
    <property type="match status" value="1"/>
</dbReference>
<dbReference type="EMBL" id="QXFT01001278">
    <property type="protein sequence ID" value="KAE9323299.1"/>
    <property type="molecule type" value="Genomic_DNA"/>
</dbReference>
<feature type="transmembrane region" description="Helical" evidence="7">
    <location>
        <begin position="21"/>
        <end position="39"/>
    </location>
</feature>
<dbReference type="EMBL" id="QXFV01001278">
    <property type="protein sequence ID" value="KAE9009969.1"/>
    <property type="molecule type" value="Genomic_DNA"/>
</dbReference>
<dbReference type="Gene3D" id="3.20.20.70">
    <property type="entry name" value="Aldolase class I"/>
    <property type="match status" value="1"/>
</dbReference>
<keyword evidence="7" id="KW-0472">Membrane</keyword>
<dbReference type="GO" id="GO:0005737">
    <property type="term" value="C:cytoplasm"/>
    <property type="evidence" value="ECO:0007669"/>
    <property type="project" value="UniProtKB-SubCell"/>
</dbReference>
<dbReference type="OrthoDB" id="116328at2759"/>
<keyword evidence="4" id="KW-0963">Cytoplasm</keyword>
<comment type="caution">
    <text evidence="10">The sequence shown here is derived from an EMBL/GenBank/DDBJ whole genome shotgun (WGS) entry which is preliminary data.</text>
</comment>
<gene>
    <name evidence="10" type="ORF">PR001_g16300</name>
    <name evidence="9" type="ORF">PR002_g16532</name>
    <name evidence="11" type="ORF">PR003_g17001</name>
</gene>
<evidence type="ECO:0000256" key="1">
    <source>
        <dbReference type="ARBA" id="ARBA00004496"/>
    </source>
</evidence>
<evidence type="ECO:0000256" key="5">
    <source>
        <dbReference type="ARBA" id="ARBA00022679"/>
    </source>
</evidence>
<dbReference type="InterPro" id="IPR006269">
    <property type="entry name" value="KDO8P_synthase"/>
</dbReference>
<protein>
    <recommendedName>
        <fullName evidence="3">3-deoxy-8-phosphooctulonate synthase</fullName>
        <ecNumber evidence="3">2.5.1.55</ecNumber>
    </recommendedName>
</protein>
<evidence type="ECO:0000313" key="14">
    <source>
        <dbReference type="Proteomes" id="UP000435112"/>
    </source>
</evidence>
<feature type="domain" description="DAHP synthetase I/KDSA" evidence="8">
    <location>
        <begin position="280"/>
        <end position="365"/>
    </location>
</feature>
<dbReference type="EMBL" id="QXFU01001270">
    <property type="protein sequence ID" value="KAE9006247.1"/>
    <property type="molecule type" value="Genomic_DNA"/>
</dbReference>
<reference evidence="12 14" key="1">
    <citation type="submission" date="2018-09" db="EMBL/GenBank/DDBJ databases">
        <title>Genomic investigation of the strawberry pathogen Phytophthora fragariae indicates pathogenicity is determined by transcriptional variation in three key races.</title>
        <authorList>
            <person name="Adams T.M."/>
            <person name="Armitage A.D."/>
            <person name="Sobczyk M.K."/>
            <person name="Bates H.J."/>
            <person name="Dunwell J.M."/>
            <person name="Nellist C.F."/>
            <person name="Harrison R.J."/>
        </authorList>
    </citation>
    <scope>NUCLEOTIDE SEQUENCE [LARGE SCALE GENOMIC DNA]</scope>
    <source>
        <strain evidence="10 12">SCRP249</strain>
        <strain evidence="9 14">SCRP324</strain>
        <strain evidence="11 13">SCRP333</strain>
    </source>
</reference>
<keyword evidence="13" id="KW-1185">Reference proteome</keyword>
<name>A0A6A3KSY9_9STRA</name>
<accession>A0A6A3KSY9</accession>
<keyword evidence="7" id="KW-1133">Transmembrane helix</keyword>
<organism evidence="10 12">
    <name type="scientific">Phytophthora rubi</name>
    <dbReference type="NCBI Taxonomy" id="129364"/>
    <lineage>
        <taxon>Eukaryota</taxon>
        <taxon>Sar</taxon>
        <taxon>Stramenopiles</taxon>
        <taxon>Oomycota</taxon>
        <taxon>Peronosporomycetes</taxon>
        <taxon>Peronosporales</taxon>
        <taxon>Peronosporaceae</taxon>
        <taxon>Phytophthora</taxon>
    </lineage>
</organism>
<proteinExistence type="inferred from homology"/>
<evidence type="ECO:0000313" key="12">
    <source>
        <dbReference type="Proteomes" id="UP000429607"/>
    </source>
</evidence>
<dbReference type="SUPFAM" id="SSF51569">
    <property type="entry name" value="Aldolase"/>
    <property type="match status" value="1"/>
</dbReference>
<dbReference type="Proteomes" id="UP000429607">
    <property type="component" value="Unassembled WGS sequence"/>
</dbReference>
<evidence type="ECO:0000256" key="7">
    <source>
        <dbReference type="SAM" id="Phobius"/>
    </source>
</evidence>
<dbReference type="PANTHER" id="PTHR21057">
    <property type="entry name" value="PHOSPHO-2-DEHYDRO-3-DEOXYHEPTONATE ALDOLASE"/>
    <property type="match status" value="1"/>
</dbReference>
<dbReference type="Proteomes" id="UP000434957">
    <property type="component" value="Unassembled WGS sequence"/>
</dbReference>